<evidence type="ECO:0000313" key="1">
    <source>
        <dbReference type="EMBL" id="KAF4754143.1"/>
    </source>
</evidence>
<dbReference type="EMBL" id="JABANM010001519">
    <property type="protein sequence ID" value="KAF4754143.1"/>
    <property type="molecule type" value="Genomic_DNA"/>
</dbReference>
<protein>
    <submittedName>
        <fullName evidence="1">Uncharacterized protein</fullName>
    </submittedName>
</protein>
<reference evidence="1 2" key="1">
    <citation type="submission" date="2020-04" db="EMBL/GenBank/DDBJ databases">
        <title>Perkinsus olseni comparative genomics.</title>
        <authorList>
            <person name="Bogema D.R."/>
        </authorList>
    </citation>
    <scope>NUCLEOTIDE SEQUENCE [LARGE SCALE GENOMIC DNA]</scope>
    <source>
        <strain evidence="1">ATCC PRA-205</strain>
    </source>
</reference>
<sequence>RCSALALVRNLLSPAAPHACACSLPLLARLTCRRRPLCYLSPDEFKSLMDNLPAVKRAMEEYKAKIPSSRVDNVDELQRLYHPDRRYKKAGGKGQVLIPYHRHGEQIMPLNIPNHKLGPYKEWYKQAKPDKTLYH</sequence>
<accession>A0A7J6U949</accession>
<name>A0A7J6U949_PEROL</name>
<feature type="non-terminal residue" evidence="1">
    <location>
        <position position="1"/>
    </location>
</feature>
<dbReference type="Proteomes" id="UP000574390">
    <property type="component" value="Unassembled WGS sequence"/>
</dbReference>
<proteinExistence type="predicted"/>
<organism evidence="1 2">
    <name type="scientific">Perkinsus olseni</name>
    <name type="common">Perkinsus atlanticus</name>
    <dbReference type="NCBI Taxonomy" id="32597"/>
    <lineage>
        <taxon>Eukaryota</taxon>
        <taxon>Sar</taxon>
        <taxon>Alveolata</taxon>
        <taxon>Perkinsozoa</taxon>
        <taxon>Perkinsea</taxon>
        <taxon>Perkinsida</taxon>
        <taxon>Perkinsidae</taxon>
        <taxon>Perkinsus</taxon>
    </lineage>
</organism>
<dbReference type="AlphaFoldDB" id="A0A7J6U949"/>
<evidence type="ECO:0000313" key="2">
    <source>
        <dbReference type="Proteomes" id="UP000574390"/>
    </source>
</evidence>
<gene>
    <name evidence="1" type="ORF">FOZ62_018115</name>
</gene>
<comment type="caution">
    <text evidence="1">The sequence shown here is derived from an EMBL/GenBank/DDBJ whole genome shotgun (WGS) entry which is preliminary data.</text>
</comment>